<dbReference type="InterPro" id="IPR049823">
    <property type="entry name" value="XrtH_assoc"/>
</dbReference>
<dbReference type="AlphaFoldDB" id="A0A4R2KQ71"/>
<feature type="transmembrane region" description="Helical" evidence="1">
    <location>
        <begin position="164"/>
        <end position="186"/>
    </location>
</feature>
<evidence type="ECO:0000256" key="1">
    <source>
        <dbReference type="SAM" id="Phobius"/>
    </source>
</evidence>
<keyword evidence="3" id="KW-1185">Reference proteome</keyword>
<evidence type="ECO:0000313" key="2">
    <source>
        <dbReference type="EMBL" id="TCO75744.1"/>
    </source>
</evidence>
<protein>
    <submittedName>
        <fullName evidence="2">Uncharacterized protein</fullName>
    </submittedName>
</protein>
<name>A0A4R2KQ71_9GAMM</name>
<dbReference type="EMBL" id="SLWX01000007">
    <property type="protein sequence ID" value="TCO75744.1"/>
    <property type="molecule type" value="Genomic_DNA"/>
</dbReference>
<dbReference type="RefSeq" id="WP_117317846.1">
    <property type="nucleotide sequence ID" value="NZ_QQSW01000009.1"/>
</dbReference>
<organism evidence="2 3">
    <name type="scientific">Chromatocurvus halotolerans</name>
    <dbReference type="NCBI Taxonomy" id="1132028"/>
    <lineage>
        <taxon>Bacteria</taxon>
        <taxon>Pseudomonadati</taxon>
        <taxon>Pseudomonadota</taxon>
        <taxon>Gammaproteobacteria</taxon>
        <taxon>Cellvibrionales</taxon>
        <taxon>Halieaceae</taxon>
        <taxon>Chromatocurvus</taxon>
    </lineage>
</organism>
<accession>A0A4R2KQ71</accession>
<dbReference type="Proteomes" id="UP000294980">
    <property type="component" value="Unassembled WGS sequence"/>
</dbReference>
<proteinExistence type="predicted"/>
<dbReference type="OrthoDB" id="5731635at2"/>
<reference evidence="2 3" key="1">
    <citation type="submission" date="2019-03" db="EMBL/GenBank/DDBJ databases">
        <title>Genomic Encyclopedia of Type Strains, Phase IV (KMG-IV): sequencing the most valuable type-strain genomes for metagenomic binning, comparative biology and taxonomic classification.</title>
        <authorList>
            <person name="Goeker M."/>
        </authorList>
    </citation>
    <scope>NUCLEOTIDE SEQUENCE [LARGE SCALE GENOMIC DNA]</scope>
    <source>
        <strain evidence="2 3">DSM 23344</strain>
    </source>
</reference>
<comment type="caution">
    <text evidence="2">The sequence shown here is derived from an EMBL/GenBank/DDBJ whole genome shotgun (WGS) entry which is preliminary data.</text>
</comment>
<gene>
    <name evidence="2" type="ORF">EV688_107168</name>
</gene>
<feature type="transmembrane region" description="Helical" evidence="1">
    <location>
        <begin position="122"/>
        <end position="144"/>
    </location>
</feature>
<evidence type="ECO:0000313" key="3">
    <source>
        <dbReference type="Proteomes" id="UP000294980"/>
    </source>
</evidence>
<keyword evidence="1" id="KW-0812">Transmembrane</keyword>
<dbReference type="NCBIfam" id="NF041730">
    <property type="entry name" value="XrtH_assoc"/>
    <property type="match status" value="1"/>
</dbReference>
<keyword evidence="1" id="KW-0472">Membrane</keyword>
<feature type="transmembrane region" description="Helical" evidence="1">
    <location>
        <begin position="12"/>
        <end position="30"/>
    </location>
</feature>
<feature type="transmembrane region" description="Helical" evidence="1">
    <location>
        <begin position="36"/>
        <end position="59"/>
    </location>
</feature>
<sequence length="209" mass="22986">MRPDPATTPARFFGLVLLLMPVTFVAWYALGSLLAAPAVWLSSIVLGNWFPELIASVTLQDTQMMVMATLGEVDGRFLPADEAGYQLGLPVDTRVLTYSIPFYAALHFATPMPGSWERFARALLVLWLLVIFGLISTTLKNFMLTFGERLLALPQAPPADMIALVYQFNTLIVPPLAPIMLWGLAVRKTPVMRSLFPAVLARPSGEGEH</sequence>
<keyword evidence="1" id="KW-1133">Transmembrane helix</keyword>